<dbReference type="Pfam" id="PF02801">
    <property type="entry name" value="Ketoacyl-synt_C"/>
    <property type="match status" value="1"/>
</dbReference>
<dbReference type="InterPro" id="IPR018201">
    <property type="entry name" value="Ketoacyl_synth_AS"/>
</dbReference>
<evidence type="ECO:0000259" key="5">
    <source>
        <dbReference type="PROSITE" id="PS52004"/>
    </source>
</evidence>
<organism evidence="6 7">
    <name type="scientific">Nocardia fluminea</name>
    <dbReference type="NCBI Taxonomy" id="134984"/>
    <lineage>
        <taxon>Bacteria</taxon>
        <taxon>Bacillati</taxon>
        <taxon>Actinomycetota</taxon>
        <taxon>Actinomycetes</taxon>
        <taxon>Mycobacteriales</taxon>
        <taxon>Nocardiaceae</taxon>
        <taxon>Nocardia</taxon>
    </lineage>
</organism>
<gene>
    <name evidence="6" type="ORF">ATK86_1127</name>
</gene>
<evidence type="ECO:0000256" key="2">
    <source>
        <dbReference type="ARBA" id="ARBA00008467"/>
    </source>
</evidence>
<dbReference type="InterPro" id="IPR014030">
    <property type="entry name" value="Ketoacyl_synth_N"/>
</dbReference>
<comment type="similarity">
    <text evidence="2 4">Belongs to the thiolase-like superfamily. Beta-ketoacyl-ACP synthases family.</text>
</comment>
<dbReference type="SMART" id="SM00825">
    <property type="entry name" value="PKS_KS"/>
    <property type="match status" value="1"/>
</dbReference>
<sequence length="397" mass="41473">MTLDVLTGGMTHRLDSMSIAGIGVVSSYGWGRESLWQGLMGGKPAARLYPGYGPERDQHAWVGLIPHGGDPAHGTGLFGRAVYAAAAEAIADAQGRGWRPAGRTVGLVHAFTLGDVADWRDFYRRDEGHRRSRDYLRMLPSTPISVVMQEFGFHGPAMNVSAACSSGNAALLTAKMWRAAGLVDDVLCVTTDLSATPDMLEHFVGLGAAIADADPFTACRPFQEGTLGFTMAEASVALLLTDAVELPYARLLGGAMTNDAFHVVSVDPGHAQIIACVQRALADAGIEAADVAYYNAHGTGTRQCDAAERDVLSTVFDDRPAVAALKPLTGHCQGACAAVEVAAIALSYERKTVASAPIVAPAHPRLLNGSTPLLDGPTLKLSMGMGGNNAAVVLAPA</sequence>
<dbReference type="GO" id="GO:0006633">
    <property type="term" value="P:fatty acid biosynthetic process"/>
    <property type="evidence" value="ECO:0007669"/>
    <property type="project" value="InterPro"/>
</dbReference>
<evidence type="ECO:0000313" key="7">
    <source>
        <dbReference type="Proteomes" id="UP000233766"/>
    </source>
</evidence>
<comment type="pathway">
    <text evidence="1">Lipid metabolism; mycolic acid biosynthesis.</text>
</comment>
<name>A0A2N3WYZ6_9NOCA</name>
<dbReference type="PANTHER" id="PTHR11712">
    <property type="entry name" value="POLYKETIDE SYNTHASE-RELATED"/>
    <property type="match status" value="1"/>
</dbReference>
<comment type="caution">
    <text evidence="6">The sequence shown here is derived from an EMBL/GenBank/DDBJ whole genome shotgun (WGS) entry which is preliminary data.</text>
</comment>
<dbReference type="Pfam" id="PF00109">
    <property type="entry name" value="ketoacyl-synt"/>
    <property type="match status" value="1"/>
</dbReference>
<dbReference type="InterPro" id="IPR016039">
    <property type="entry name" value="Thiolase-like"/>
</dbReference>
<dbReference type="UniPathway" id="UPA00915"/>
<dbReference type="Proteomes" id="UP000233766">
    <property type="component" value="Unassembled WGS sequence"/>
</dbReference>
<evidence type="ECO:0000256" key="4">
    <source>
        <dbReference type="RuleBase" id="RU003694"/>
    </source>
</evidence>
<dbReference type="PANTHER" id="PTHR11712:SF347">
    <property type="entry name" value="BETA KETOACYL-ACYL CARRIER PROTEIN SYNTHASE"/>
    <property type="match status" value="1"/>
</dbReference>
<evidence type="ECO:0000256" key="1">
    <source>
        <dbReference type="ARBA" id="ARBA00004796"/>
    </source>
</evidence>
<evidence type="ECO:0000256" key="3">
    <source>
        <dbReference type="ARBA" id="ARBA00022679"/>
    </source>
</evidence>
<keyword evidence="3 4" id="KW-0808">Transferase</keyword>
<dbReference type="PROSITE" id="PS52004">
    <property type="entry name" value="KS3_2"/>
    <property type="match status" value="1"/>
</dbReference>
<proteinExistence type="inferred from homology"/>
<reference evidence="6 7" key="1">
    <citation type="submission" date="2017-12" db="EMBL/GenBank/DDBJ databases">
        <title>Sequencing the genomes of 1000 Actinobacteria strains.</title>
        <authorList>
            <person name="Klenk H.-P."/>
        </authorList>
    </citation>
    <scope>NUCLEOTIDE SEQUENCE [LARGE SCALE GENOMIC DNA]</scope>
    <source>
        <strain evidence="6 7">DSM 44489</strain>
    </source>
</reference>
<protein>
    <submittedName>
        <fullName evidence="6">3-oxoacyl-[acyl-carrier-protein] synthase II</fullName>
    </submittedName>
</protein>
<dbReference type="InterPro" id="IPR020841">
    <property type="entry name" value="PKS_Beta-ketoAc_synthase_dom"/>
</dbReference>
<dbReference type="AlphaFoldDB" id="A0A2N3WYZ6"/>
<dbReference type="InterPro" id="IPR014031">
    <property type="entry name" value="Ketoacyl_synth_C"/>
</dbReference>
<dbReference type="PROSITE" id="PS00606">
    <property type="entry name" value="KS3_1"/>
    <property type="match status" value="1"/>
</dbReference>
<feature type="domain" description="Ketosynthase family 3 (KS3)" evidence="5">
    <location>
        <begin position="14"/>
        <end position="396"/>
    </location>
</feature>
<dbReference type="SUPFAM" id="SSF53901">
    <property type="entry name" value="Thiolase-like"/>
    <property type="match status" value="1"/>
</dbReference>
<dbReference type="Gene3D" id="3.40.47.10">
    <property type="match status" value="1"/>
</dbReference>
<dbReference type="EMBL" id="PJMW01000001">
    <property type="protein sequence ID" value="PKV99086.1"/>
    <property type="molecule type" value="Genomic_DNA"/>
</dbReference>
<keyword evidence="7" id="KW-1185">Reference proteome</keyword>
<dbReference type="InterPro" id="IPR000794">
    <property type="entry name" value="Beta-ketoacyl_synthase"/>
</dbReference>
<accession>A0A2N3WYZ6</accession>
<dbReference type="GO" id="GO:0004315">
    <property type="term" value="F:3-oxoacyl-[acyl-carrier-protein] synthase activity"/>
    <property type="evidence" value="ECO:0007669"/>
    <property type="project" value="InterPro"/>
</dbReference>
<evidence type="ECO:0000313" key="6">
    <source>
        <dbReference type="EMBL" id="PKV99086.1"/>
    </source>
</evidence>